<dbReference type="GO" id="GO:0030198">
    <property type="term" value="P:extracellular matrix organization"/>
    <property type="evidence" value="ECO:0007669"/>
    <property type="project" value="TreeGrafter"/>
</dbReference>
<keyword evidence="4" id="KW-0378">Hydrolase</keyword>
<feature type="domain" description="Peptidoglycan binding-like" evidence="6">
    <location>
        <begin position="33"/>
        <end position="84"/>
    </location>
</feature>
<evidence type="ECO:0000256" key="1">
    <source>
        <dbReference type="ARBA" id="ARBA00001947"/>
    </source>
</evidence>
<dbReference type="GO" id="GO:0030574">
    <property type="term" value="P:collagen catabolic process"/>
    <property type="evidence" value="ECO:0007669"/>
    <property type="project" value="TreeGrafter"/>
</dbReference>
<dbReference type="GO" id="GO:0004222">
    <property type="term" value="F:metalloendopeptidase activity"/>
    <property type="evidence" value="ECO:0007669"/>
    <property type="project" value="TreeGrafter"/>
</dbReference>
<dbReference type="SUPFAM" id="SSF47090">
    <property type="entry name" value="PGBD-like"/>
    <property type="match status" value="1"/>
</dbReference>
<evidence type="ECO:0000256" key="2">
    <source>
        <dbReference type="ARBA" id="ARBA00010370"/>
    </source>
</evidence>
<keyword evidence="7" id="KW-1185">Reference proteome</keyword>
<dbReference type="RefSeq" id="XP_024880214.1">
    <property type="nucleotide sequence ID" value="XM_025024446.1"/>
</dbReference>
<dbReference type="PANTHER" id="PTHR10201">
    <property type="entry name" value="MATRIX METALLOPROTEINASE"/>
    <property type="match status" value="1"/>
</dbReference>
<dbReference type="Proteomes" id="UP000504618">
    <property type="component" value="Unplaced"/>
</dbReference>
<dbReference type="AlphaFoldDB" id="A0A6J1QD26"/>
<name>A0A6J1QD26_9HYME</name>
<feature type="signal peptide" evidence="5">
    <location>
        <begin position="1"/>
        <end position="18"/>
    </location>
</feature>
<keyword evidence="3 5" id="KW-0732">Signal</keyword>
<comment type="similarity">
    <text evidence="2">Belongs to the peptidase M10A family.</text>
</comment>
<proteinExistence type="inferred from homology"/>
<dbReference type="GeneID" id="112460031"/>
<feature type="chain" id="PRO_5027077394" evidence="5">
    <location>
        <begin position="19"/>
        <end position="151"/>
    </location>
</feature>
<dbReference type="InterPro" id="IPR002477">
    <property type="entry name" value="Peptidoglycan-bd-like"/>
</dbReference>
<comment type="cofactor">
    <cofactor evidence="1">
        <name>Zn(2+)</name>
        <dbReference type="ChEBI" id="CHEBI:29105"/>
    </cofactor>
</comment>
<protein>
    <submittedName>
        <fullName evidence="8">Stromelysin-2-like</fullName>
    </submittedName>
</protein>
<evidence type="ECO:0000256" key="4">
    <source>
        <dbReference type="ARBA" id="ARBA00023049"/>
    </source>
</evidence>
<evidence type="ECO:0000313" key="7">
    <source>
        <dbReference type="Proteomes" id="UP000504618"/>
    </source>
</evidence>
<keyword evidence="4" id="KW-0482">Metalloprotease</keyword>
<dbReference type="OrthoDB" id="406838at2759"/>
<keyword evidence="4" id="KW-0645">Protease</keyword>
<accession>A0A6J1QD26</accession>
<evidence type="ECO:0000259" key="6">
    <source>
        <dbReference type="Pfam" id="PF01471"/>
    </source>
</evidence>
<evidence type="ECO:0000313" key="8">
    <source>
        <dbReference type="RefSeq" id="XP_024880214.1"/>
    </source>
</evidence>
<reference evidence="8" key="1">
    <citation type="submission" date="2025-08" db="UniProtKB">
        <authorList>
            <consortium name="RefSeq"/>
        </authorList>
    </citation>
    <scope>IDENTIFICATION</scope>
    <source>
        <tissue evidence="8">Whole body</tissue>
    </source>
</reference>
<dbReference type="Gene3D" id="3.40.390.10">
    <property type="entry name" value="Collagenase (Catalytic Domain)"/>
    <property type="match status" value="1"/>
</dbReference>
<dbReference type="InterPro" id="IPR036365">
    <property type="entry name" value="PGBD-like_sf"/>
</dbReference>
<sequence length="151" mass="17332">MWLARVIALTACFIAVRCINPKITDQNYALTFNYLQKYGYLSKDVDAVPAQRQNDVLRKAFEDFQNYYDLPSDGTPNNETLQLMNKPRCGFRDILNHGTKASLSKWPKTHLTWNFYVADEAELSTTQHSALTFERSETNPDYNILATPTSL</sequence>
<evidence type="ECO:0000256" key="5">
    <source>
        <dbReference type="SAM" id="SignalP"/>
    </source>
</evidence>
<evidence type="ECO:0000256" key="3">
    <source>
        <dbReference type="ARBA" id="ARBA00022729"/>
    </source>
</evidence>
<dbReference type="InterPro" id="IPR024079">
    <property type="entry name" value="MetalloPept_cat_dom_sf"/>
</dbReference>
<dbReference type="GO" id="GO:0005615">
    <property type="term" value="C:extracellular space"/>
    <property type="evidence" value="ECO:0007669"/>
    <property type="project" value="TreeGrafter"/>
</dbReference>
<dbReference type="Pfam" id="PF01471">
    <property type="entry name" value="PG_binding_1"/>
    <property type="match status" value="1"/>
</dbReference>
<gene>
    <name evidence="8" type="primary">LOC112460031</name>
</gene>
<dbReference type="PANTHER" id="PTHR10201:SF291">
    <property type="entry name" value="MATRIX METALLOPROTEINASE 1, ISOFORM C-RELATED"/>
    <property type="match status" value="1"/>
</dbReference>
<organism evidence="7 8">
    <name type="scientific">Temnothorax curvispinosus</name>
    <dbReference type="NCBI Taxonomy" id="300111"/>
    <lineage>
        <taxon>Eukaryota</taxon>
        <taxon>Metazoa</taxon>
        <taxon>Ecdysozoa</taxon>
        <taxon>Arthropoda</taxon>
        <taxon>Hexapoda</taxon>
        <taxon>Insecta</taxon>
        <taxon>Pterygota</taxon>
        <taxon>Neoptera</taxon>
        <taxon>Endopterygota</taxon>
        <taxon>Hymenoptera</taxon>
        <taxon>Apocrita</taxon>
        <taxon>Aculeata</taxon>
        <taxon>Formicoidea</taxon>
        <taxon>Formicidae</taxon>
        <taxon>Myrmicinae</taxon>
        <taxon>Temnothorax</taxon>
    </lineage>
</organism>